<gene>
    <name evidence="6" type="ORF">IQ26_02184</name>
</gene>
<name>A0A562P345_9HYPH</name>
<dbReference type="CDD" id="cd01562">
    <property type="entry name" value="Thr-dehyd"/>
    <property type="match status" value="1"/>
</dbReference>
<protein>
    <submittedName>
        <fullName evidence="6">Threonine dehydratase</fullName>
    </submittedName>
</protein>
<feature type="domain" description="Tryptophan synthase beta chain-like PALP" evidence="5">
    <location>
        <begin position="30"/>
        <end position="317"/>
    </location>
</feature>
<dbReference type="RefSeq" id="WP_145716697.1">
    <property type="nucleotide sequence ID" value="NZ_BSPF01000047.1"/>
</dbReference>
<dbReference type="GO" id="GO:0030170">
    <property type="term" value="F:pyridoxal phosphate binding"/>
    <property type="evidence" value="ECO:0007669"/>
    <property type="project" value="InterPro"/>
</dbReference>
<dbReference type="OrthoDB" id="9811476at2"/>
<keyword evidence="3" id="KW-0663">Pyridoxal phosphate</keyword>
<evidence type="ECO:0000256" key="1">
    <source>
        <dbReference type="ARBA" id="ARBA00001933"/>
    </source>
</evidence>
<dbReference type="FunFam" id="3.40.50.1100:FF:000005">
    <property type="entry name" value="Threonine dehydratase catabolic"/>
    <property type="match status" value="1"/>
</dbReference>
<dbReference type="EMBL" id="VLKT01000011">
    <property type="protein sequence ID" value="TWI38763.1"/>
    <property type="molecule type" value="Genomic_DNA"/>
</dbReference>
<keyword evidence="7" id="KW-1185">Reference proteome</keyword>
<dbReference type="GO" id="GO:0004794">
    <property type="term" value="F:threonine deaminase activity"/>
    <property type="evidence" value="ECO:0007669"/>
    <property type="project" value="TreeGrafter"/>
</dbReference>
<evidence type="ECO:0000259" key="5">
    <source>
        <dbReference type="Pfam" id="PF00291"/>
    </source>
</evidence>
<dbReference type="Proteomes" id="UP000317122">
    <property type="component" value="Unassembled WGS sequence"/>
</dbReference>
<sequence>MKAVHRGNGPTFAEIEEASAALDGVLSNMALFHSPTLDDLTGCRLLVKAETLQPTGSFKIRGAWNKIRKLNGEALGRGVLALSSGNHGLAVAWAARRAGAKRVVILMPQDAPRAKVEGARKLGAEVVHYDRSTVDRTSLVSEWRDDTGLTYVPAFDDRDVIAGAATVALHGVRSAEASGLSVDDFVVACSGGGLAAGSVLALQEIASGTRVWAAEPEAHDDTARSIEQGKRITLRSTEKTICDALLSPEPGELTFEINRSGLAGVVRGSDDHARLGMSTALSEFGLVAEPSGALALGSVLAGSLNLRGRTVMVVLSGRNVDREVYMSELKI</sequence>
<dbReference type="Gene3D" id="3.40.50.1100">
    <property type="match status" value="2"/>
</dbReference>
<evidence type="ECO:0000256" key="2">
    <source>
        <dbReference type="ARBA" id="ARBA00010869"/>
    </source>
</evidence>
<dbReference type="GO" id="GO:0006565">
    <property type="term" value="P:L-serine catabolic process"/>
    <property type="evidence" value="ECO:0007669"/>
    <property type="project" value="TreeGrafter"/>
</dbReference>
<dbReference type="InterPro" id="IPR036052">
    <property type="entry name" value="TrpB-like_PALP_sf"/>
</dbReference>
<accession>A0A562P345</accession>
<dbReference type="SUPFAM" id="SSF53686">
    <property type="entry name" value="Tryptophan synthase beta subunit-like PLP-dependent enzymes"/>
    <property type="match status" value="1"/>
</dbReference>
<proteinExistence type="inferred from homology"/>
<dbReference type="InterPro" id="IPR000634">
    <property type="entry name" value="Ser/Thr_deHydtase_PyrdxlP-BS"/>
</dbReference>
<keyword evidence="4" id="KW-0456">Lyase</keyword>
<comment type="cofactor">
    <cofactor evidence="1">
        <name>pyridoxal 5'-phosphate</name>
        <dbReference type="ChEBI" id="CHEBI:597326"/>
    </cofactor>
</comment>
<comment type="caution">
    <text evidence="6">The sequence shown here is derived from an EMBL/GenBank/DDBJ whole genome shotgun (WGS) entry which is preliminary data.</text>
</comment>
<dbReference type="AlphaFoldDB" id="A0A562P345"/>
<evidence type="ECO:0000313" key="7">
    <source>
        <dbReference type="Proteomes" id="UP000317122"/>
    </source>
</evidence>
<dbReference type="InterPro" id="IPR001926">
    <property type="entry name" value="TrpB-like_PALP"/>
</dbReference>
<evidence type="ECO:0000256" key="4">
    <source>
        <dbReference type="ARBA" id="ARBA00023239"/>
    </source>
</evidence>
<dbReference type="GO" id="GO:0003941">
    <property type="term" value="F:L-serine ammonia-lyase activity"/>
    <property type="evidence" value="ECO:0007669"/>
    <property type="project" value="TreeGrafter"/>
</dbReference>
<dbReference type="InterPro" id="IPR050147">
    <property type="entry name" value="Ser/Thr_Dehydratase"/>
</dbReference>
<dbReference type="GO" id="GO:0006567">
    <property type="term" value="P:L-threonine catabolic process"/>
    <property type="evidence" value="ECO:0007669"/>
    <property type="project" value="TreeGrafter"/>
</dbReference>
<evidence type="ECO:0000313" key="6">
    <source>
        <dbReference type="EMBL" id="TWI38763.1"/>
    </source>
</evidence>
<dbReference type="PANTHER" id="PTHR48078">
    <property type="entry name" value="THREONINE DEHYDRATASE, MITOCHONDRIAL-RELATED"/>
    <property type="match status" value="1"/>
</dbReference>
<dbReference type="PANTHER" id="PTHR48078:SF6">
    <property type="entry name" value="L-THREONINE DEHYDRATASE CATABOLIC TDCB"/>
    <property type="match status" value="1"/>
</dbReference>
<dbReference type="GO" id="GO:0009097">
    <property type="term" value="P:isoleucine biosynthetic process"/>
    <property type="evidence" value="ECO:0007669"/>
    <property type="project" value="TreeGrafter"/>
</dbReference>
<comment type="similarity">
    <text evidence="2">Belongs to the serine/threonine dehydratase family.</text>
</comment>
<dbReference type="Pfam" id="PF00291">
    <property type="entry name" value="PALP"/>
    <property type="match status" value="1"/>
</dbReference>
<organism evidence="6 7">
    <name type="scientific">Mesorhizobium tianshanense</name>
    <dbReference type="NCBI Taxonomy" id="39844"/>
    <lineage>
        <taxon>Bacteria</taxon>
        <taxon>Pseudomonadati</taxon>
        <taxon>Pseudomonadota</taxon>
        <taxon>Alphaproteobacteria</taxon>
        <taxon>Hyphomicrobiales</taxon>
        <taxon>Phyllobacteriaceae</taxon>
        <taxon>Mesorhizobium</taxon>
    </lineage>
</organism>
<dbReference type="PROSITE" id="PS00165">
    <property type="entry name" value="DEHYDRATASE_SER_THR"/>
    <property type="match status" value="1"/>
</dbReference>
<reference evidence="6 7" key="1">
    <citation type="journal article" date="2015" name="Stand. Genomic Sci.">
        <title>Genomic Encyclopedia of Bacterial and Archaeal Type Strains, Phase III: the genomes of soil and plant-associated and newly described type strains.</title>
        <authorList>
            <person name="Whitman W.B."/>
            <person name="Woyke T."/>
            <person name="Klenk H.P."/>
            <person name="Zhou Y."/>
            <person name="Lilburn T.G."/>
            <person name="Beck B.J."/>
            <person name="De Vos P."/>
            <person name="Vandamme P."/>
            <person name="Eisen J.A."/>
            <person name="Garrity G."/>
            <person name="Hugenholtz P."/>
            <person name="Kyrpides N.C."/>
        </authorList>
    </citation>
    <scope>NUCLEOTIDE SEQUENCE [LARGE SCALE GENOMIC DNA]</scope>
    <source>
        <strain evidence="6 7">CGMCC 1.2546</strain>
    </source>
</reference>
<evidence type="ECO:0000256" key="3">
    <source>
        <dbReference type="ARBA" id="ARBA00022898"/>
    </source>
</evidence>